<dbReference type="InterPro" id="IPR001509">
    <property type="entry name" value="Epimerase_deHydtase"/>
</dbReference>
<name>A0AAW4KXC2_9BACT</name>
<dbReference type="PANTHER" id="PTHR48079">
    <property type="entry name" value="PROTEIN YEEZ"/>
    <property type="match status" value="1"/>
</dbReference>
<dbReference type="AlphaFoldDB" id="A0AAW4KXC2"/>
<comment type="caution">
    <text evidence="2">The sequence shown here is derived from an EMBL/GenBank/DDBJ whole genome shotgun (WGS) entry which is preliminary data.</text>
</comment>
<dbReference type="Gene3D" id="3.40.50.720">
    <property type="entry name" value="NAD(P)-binding Rossmann-like Domain"/>
    <property type="match status" value="1"/>
</dbReference>
<protein>
    <submittedName>
        <fullName evidence="2">SDR family oxidoreductase</fullName>
    </submittedName>
</protein>
<dbReference type="Pfam" id="PF01370">
    <property type="entry name" value="Epimerase"/>
    <property type="match status" value="1"/>
</dbReference>
<dbReference type="CDD" id="cd05266">
    <property type="entry name" value="SDR_a4"/>
    <property type="match status" value="1"/>
</dbReference>
<gene>
    <name evidence="2" type="ORF">KI809_03075</name>
</gene>
<proteinExistence type="predicted"/>
<dbReference type="InterPro" id="IPR051783">
    <property type="entry name" value="NAD(P)-dependent_oxidoreduct"/>
</dbReference>
<accession>A0AAW4KXC2</accession>
<dbReference type="GO" id="GO:0004029">
    <property type="term" value="F:aldehyde dehydrogenase (NAD+) activity"/>
    <property type="evidence" value="ECO:0007669"/>
    <property type="project" value="TreeGrafter"/>
</dbReference>
<keyword evidence="3" id="KW-1185">Reference proteome</keyword>
<sequence>MHYSEKIFIVGCGDIGRRIAKLGHAMGWQPSALLRTTNKLDPMREIFELIIEANLDDPSTLESLPTADATIFYLAPPPGGGIIDSRMRNFCAALAPDRKPKKVVYLSTSGVYGDCGDLTVTEKTPVNPQTTRAKRRLDAETTITGWGRDHGVPVVILRVTGIYGPGRLPLQHLMSGTPLLSEKEAPITNRIHADDLARVCIAAADRGEDGDIVNVSDGDHGTMTQYFNAIADLLGIARPRQVSREEAAATMPPLLYSYFSESRRIDNSLMKNKLGVKLLYPTLADGLPSCKPEQWPTTSNQQ</sequence>
<dbReference type="GO" id="GO:0005737">
    <property type="term" value="C:cytoplasm"/>
    <property type="evidence" value="ECO:0007669"/>
    <property type="project" value="TreeGrafter"/>
</dbReference>
<organism evidence="2 3">
    <name type="scientific">Geoanaerobacter pelophilus</name>
    <dbReference type="NCBI Taxonomy" id="60036"/>
    <lineage>
        <taxon>Bacteria</taxon>
        <taxon>Pseudomonadati</taxon>
        <taxon>Thermodesulfobacteriota</taxon>
        <taxon>Desulfuromonadia</taxon>
        <taxon>Geobacterales</taxon>
        <taxon>Geobacteraceae</taxon>
        <taxon>Geoanaerobacter</taxon>
    </lineage>
</organism>
<dbReference type="RefSeq" id="WP_214170025.1">
    <property type="nucleotide sequence ID" value="NZ_JAHCVJ010000001.1"/>
</dbReference>
<evidence type="ECO:0000259" key="1">
    <source>
        <dbReference type="Pfam" id="PF01370"/>
    </source>
</evidence>
<reference evidence="2 3" key="1">
    <citation type="submission" date="2021-05" db="EMBL/GenBank/DDBJ databases">
        <title>The draft genome of Geobacter pelophilus DSM 12255.</title>
        <authorList>
            <person name="Xu Z."/>
            <person name="Masuda Y."/>
            <person name="Itoh H."/>
            <person name="Senoo K."/>
        </authorList>
    </citation>
    <scope>NUCLEOTIDE SEQUENCE [LARGE SCALE GENOMIC DNA]</scope>
    <source>
        <strain evidence="2 3">DSM 12255</strain>
    </source>
</reference>
<evidence type="ECO:0000313" key="3">
    <source>
        <dbReference type="Proteomes" id="UP000811899"/>
    </source>
</evidence>
<dbReference type="PANTHER" id="PTHR48079:SF6">
    <property type="entry name" value="NAD(P)-BINDING DOMAIN-CONTAINING PROTEIN-RELATED"/>
    <property type="match status" value="1"/>
</dbReference>
<evidence type="ECO:0000313" key="2">
    <source>
        <dbReference type="EMBL" id="MBT0663273.1"/>
    </source>
</evidence>
<dbReference type="InterPro" id="IPR036291">
    <property type="entry name" value="NAD(P)-bd_dom_sf"/>
</dbReference>
<dbReference type="EMBL" id="JAHCVJ010000001">
    <property type="protein sequence ID" value="MBT0663273.1"/>
    <property type="molecule type" value="Genomic_DNA"/>
</dbReference>
<dbReference type="Proteomes" id="UP000811899">
    <property type="component" value="Unassembled WGS sequence"/>
</dbReference>
<dbReference type="SUPFAM" id="SSF51735">
    <property type="entry name" value="NAD(P)-binding Rossmann-fold domains"/>
    <property type="match status" value="1"/>
</dbReference>
<feature type="domain" description="NAD-dependent epimerase/dehydratase" evidence="1">
    <location>
        <begin position="95"/>
        <end position="215"/>
    </location>
</feature>